<evidence type="ECO:0000256" key="6">
    <source>
        <dbReference type="SAM" id="MobiDB-lite"/>
    </source>
</evidence>
<dbReference type="Pfam" id="PF00732">
    <property type="entry name" value="GMC_oxred_N"/>
    <property type="match status" value="1"/>
</dbReference>
<keyword evidence="4 5" id="KW-0274">FAD</keyword>
<protein>
    <submittedName>
        <fullName evidence="8">Choline dehydrogenase</fullName>
    </submittedName>
</protein>
<evidence type="ECO:0000256" key="5">
    <source>
        <dbReference type="PIRSR" id="PIRSR000137-2"/>
    </source>
</evidence>
<feature type="domain" description="Glucose-methanol-choline oxidoreductase N-terminal" evidence="7">
    <location>
        <begin position="263"/>
        <end position="277"/>
    </location>
</feature>
<dbReference type="SUPFAM" id="SSF54373">
    <property type="entry name" value="FAD-linked reductases, C-terminal domain"/>
    <property type="match status" value="1"/>
</dbReference>
<name>A0A261S365_9BORD</name>
<dbReference type="Pfam" id="PF05199">
    <property type="entry name" value="GMC_oxred_C"/>
    <property type="match status" value="1"/>
</dbReference>
<dbReference type="InterPro" id="IPR007867">
    <property type="entry name" value="GMC_OxRtase_C"/>
</dbReference>
<evidence type="ECO:0000313" key="9">
    <source>
        <dbReference type="Proteomes" id="UP000216020"/>
    </source>
</evidence>
<dbReference type="InterPro" id="IPR012132">
    <property type="entry name" value="GMC_OxRdtase"/>
</dbReference>
<dbReference type="PANTHER" id="PTHR11552">
    <property type="entry name" value="GLUCOSE-METHANOL-CHOLINE GMC OXIDOREDUCTASE"/>
    <property type="match status" value="1"/>
</dbReference>
<comment type="caution">
    <text evidence="8">The sequence shown here is derived from an EMBL/GenBank/DDBJ whole genome shotgun (WGS) entry which is preliminary data.</text>
</comment>
<dbReference type="AlphaFoldDB" id="A0A261S365"/>
<evidence type="ECO:0000256" key="2">
    <source>
        <dbReference type="ARBA" id="ARBA00010790"/>
    </source>
</evidence>
<feature type="binding site" evidence="5">
    <location>
        <position position="92"/>
    </location>
    <ligand>
        <name>FAD</name>
        <dbReference type="ChEBI" id="CHEBI:57692"/>
    </ligand>
</feature>
<dbReference type="GO" id="GO:0016614">
    <property type="term" value="F:oxidoreductase activity, acting on CH-OH group of donors"/>
    <property type="evidence" value="ECO:0007669"/>
    <property type="project" value="InterPro"/>
</dbReference>
<dbReference type="InterPro" id="IPR036188">
    <property type="entry name" value="FAD/NAD-bd_sf"/>
</dbReference>
<dbReference type="Proteomes" id="UP000216020">
    <property type="component" value="Unassembled WGS sequence"/>
</dbReference>
<sequence length="544" mass="58479">MPAQPSEEFDYVVVGSGAAGAIVASRLSEDPAVTVCLLEAGGRNTSPWLHIPAGFIKVVRNPAWTWQFSAEPGAWTAQRAIALPQGRTLGGTTSINGMIYNRGQADDFLAWSSLGVRGWSYEDVLPYFKRSERWLGADDSAFHGREGSIAVSRSPWRSDLCDAFIEAAGEEGIPRNDDYNGATQAGAGYFQRTIDGRWRSAVATTYLKRARGRPNLSILTRAHAQSLLFGLADQPRRATGVAYLRGGRPLQVRARREVIVSCGALNTPGLLELSGIGDPARLAAAGIAARHALPGVGENLADHYGVRVVARVKNARTINEMARGAGLLREIGRWLLDRPNVLAVSPSIVHWFAMSAHADGRPDLQGVFTPASYKDGAIGVLDDFPGMTAGVWPHRPRSRGSVHVESPDPMQAPRIRPNYLSDELDRRVLLDGIRKARAVLRAPAMRRYFVEETMPGEAGGSDEALLDFAARYGASAQHLVGTARVGAPADAAAVVDERLRLIGLEGVRIADASVIPGTPSANTCAAAMMVGERAADMIREDGRR</sequence>
<evidence type="ECO:0000256" key="1">
    <source>
        <dbReference type="ARBA" id="ARBA00001974"/>
    </source>
</evidence>
<comment type="cofactor">
    <cofactor evidence="1 5">
        <name>FAD</name>
        <dbReference type="ChEBI" id="CHEBI:57692"/>
    </cofactor>
</comment>
<reference evidence="9" key="1">
    <citation type="submission" date="2017-05" db="EMBL/GenBank/DDBJ databases">
        <title>Complete and WGS of Bordetella genogroups.</title>
        <authorList>
            <person name="Spilker T."/>
            <person name="Lipuma J."/>
        </authorList>
    </citation>
    <scope>NUCLEOTIDE SEQUENCE [LARGE SCALE GENOMIC DNA]</scope>
    <source>
        <strain evidence="9">AU16122</strain>
    </source>
</reference>
<dbReference type="OrthoDB" id="9785276at2"/>
<evidence type="ECO:0000313" key="8">
    <source>
        <dbReference type="EMBL" id="OZI31615.1"/>
    </source>
</evidence>
<dbReference type="PANTHER" id="PTHR11552:SF147">
    <property type="entry name" value="CHOLINE DEHYDROGENASE, MITOCHONDRIAL"/>
    <property type="match status" value="1"/>
</dbReference>
<organism evidence="8 9">
    <name type="scientific">Bordetella genomosp. 10</name>
    <dbReference type="NCBI Taxonomy" id="1416804"/>
    <lineage>
        <taxon>Bacteria</taxon>
        <taxon>Pseudomonadati</taxon>
        <taxon>Pseudomonadota</taxon>
        <taxon>Betaproteobacteria</taxon>
        <taxon>Burkholderiales</taxon>
        <taxon>Alcaligenaceae</taxon>
        <taxon>Bordetella</taxon>
    </lineage>
</organism>
<comment type="similarity">
    <text evidence="2">Belongs to the GMC oxidoreductase family.</text>
</comment>
<keyword evidence="3" id="KW-0285">Flavoprotein</keyword>
<feature type="region of interest" description="Disordered" evidence="6">
    <location>
        <begin position="395"/>
        <end position="416"/>
    </location>
</feature>
<dbReference type="SUPFAM" id="SSF51905">
    <property type="entry name" value="FAD/NAD(P)-binding domain"/>
    <property type="match status" value="1"/>
</dbReference>
<evidence type="ECO:0000256" key="4">
    <source>
        <dbReference type="ARBA" id="ARBA00022827"/>
    </source>
</evidence>
<dbReference type="PIRSF" id="PIRSF000137">
    <property type="entry name" value="Alcohol_oxidase"/>
    <property type="match status" value="1"/>
</dbReference>
<proteinExistence type="inferred from homology"/>
<evidence type="ECO:0000259" key="7">
    <source>
        <dbReference type="PROSITE" id="PS00624"/>
    </source>
</evidence>
<dbReference type="GO" id="GO:0050660">
    <property type="term" value="F:flavin adenine dinucleotide binding"/>
    <property type="evidence" value="ECO:0007669"/>
    <property type="project" value="InterPro"/>
</dbReference>
<dbReference type="EMBL" id="NEVM01000005">
    <property type="protein sequence ID" value="OZI31615.1"/>
    <property type="molecule type" value="Genomic_DNA"/>
</dbReference>
<dbReference type="RefSeq" id="WP_094856023.1">
    <property type="nucleotide sequence ID" value="NZ_NEVM01000005.1"/>
</dbReference>
<keyword evidence="9" id="KW-1185">Reference proteome</keyword>
<accession>A0A261S365</accession>
<dbReference type="Gene3D" id="3.30.560.10">
    <property type="entry name" value="Glucose Oxidase, domain 3"/>
    <property type="match status" value="1"/>
</dbReference>
<dbReference type="PROSITE" id="PS00624">
    <property type="entry name" value="GMC_OXRED_2"/>
    <property type="match status" value="1"/>
</dbReference>
<gene>
    <name evidence="8" type="ORF">CAL29_27415</name>
</gene>
<evidence type="ECO:0000256" key="3">
    <source>
        <dbReference type="ARBA" id="ARBA00022630"/>
    </source>
</evidence>
<dbReference type="InterPro" id="IPR000172">
    <property type="entry name" value="GMC_OxRdtase_N"/>
</dbReference>
<dbReference type="Gene3D" id="3.50.50.60">
    <property type="entry name" value="FAD/NAD(P)-binding domain"/>
    <property type="match status" value="1"/>
</dbReference>